<protein>
    <submittedName>
        <fullName evidence="3">Uncharacterized protein LOC117560671</fullName>
    </submittedName>
</protein>
<dbReference type="GeneID" id="117560671"/>
<feature type="domain" description="Reverse transcriptase" evidence="1">
    <location>
        <begin position="1"/>
        <end position="215"/>
    </location>
</feature>
<gene>
    <name evidence="3" type="primary">LOC117560671</name>
</gene>
<proteinExistence type="predicted"/>
<keyword evidence="2" id="KW-1185">Reference proteome</keyword>
<dbReference type="InParanoid" id="A0A6P8VRL5"/>
<dbReference type="InterPro" id="IPR000477">
    <property type="entry name" value="RT_dom"/>
</dbReference>
<reference evidence="3" key="1">
    <citation type="submission" date="2025-08" db="UniProtKB">
        <authorList>
            <consortium name="RefSeq"/>
        </authorList>
    </citation>
    <scope>IDENTIFICATION</scope>
</reference>
<dbReference type="AlphaFoldDB" id="A0A6P8VRL5"/>
<dbReference type="PANTHER" id="PTHR33332">
    <property type="entry name" value="REVERSE TRANSCRIPTASE DOMAIN-CONTAINING PROTEIN"/>
    <property type="match status" value="1"/>
</dbReference>
<evidence type="ECO:0000313" key="3">
    <source>
        <dbReference type="RefSeq" id="XP_034093506.1"/>
    </source>
</evidence>
<evidence type="ECO:0000313" key="2">
    <source>
        <dbReference type="Proteomes" id="UP000515161"/>
    </source>
</evidence>
<organism evidence="2 3">
    <name type="scientific">Gymnodraco acuticeps</name>
    <name type="common">Antarctic dragonfish</name>
    <dbReference type="NCBI Taxonomy" id="8218"/>
    <lineage>
        <taxon>Eukaryota</taxon>
        <taxon>Metazoa</taxon>
        <taxon>Chordata</taxon>
        <taxon>Craniata</taxon>
        <taxon>Vertebrata</taxon>
        <taxon>Euteleostomi</taxon>
        <taxon>Actinopterygii</taxon>
        <taxon>Neopterygii</taxon>
        <taxon>Teleostei</taxon>
        <taxon>Neoteleostei</taxon>
        <taxon>Acanthomorphata</taxon>
        <taxon>Eupercaria</taxon>
        <taxon>Perciformes</taxon>
        <taxon>Notothenioidei</taxon>
        <taxon>Bathydraconidae</taxon>
        <taxon>Gymnodraco</taxon>
    </lineage>
</organism>
<evidence type="ECO:0000259" key="1">
    <source>
        <dbReference type="PROSITE" id="PS50878"/>
    </source>
</evidence>
<accession>A0A6P8VRL5</accession>
<sequence>MKTLERLVLGHLRPIVAPSMDPLQFAYQPAIGVDDAVIYLLQRSLSHLEKPGGGTVRIMFFDFSSAFNTIQPPLLGDKLQLSGVDHHLTTWILVYLTNRPQYLRTRECQSDTIVSSTGAPQGTVLAPFLFTLSTADFTHNTATCQLQKFSDISAIVGLITNEDDREYRELTQDFILWCQRNHLQLNAGKTKELVVVFRRCQHSPPNTSEHPGSGH</sequence>
<dbReference type="Proteomes" id="UP000515161">
    <property type="component" value="Unplaced"/>
</dbReference>
<dbReference type="KEGG" id="gacu:117560671"/>
<dbReference type="Pfam" id="PF00078">
    <property type="entry name" value="RVT_1"/>
    <property type="match status" value="1"/>
</dbReference>
<name>A0A6P8VRL5_GYMAC</name>
<dbReference type="RefSeq" id="XP_034093506.1">
    <property type="nucleotide sequence ID" value="XM_034237615.1"/>
</dbReference>
<dbReference type="PROSITE" id="PS50878">
    <property type="entry name" value="RT_POL"/>
    <property type="match status" value="1"/>
</dbReference>